<reference evidence="3" key="1">
    <citation type="submission" date="2020-03" db="EMBL/GenBank/DDBJ databases">
        <title>A transcriptome and proteome of the tick Rhipicephalus microplus shaped by the genetic composition of its hosts and developmental stage.</title>
        <authorList>
            <person name="Garcia G.R."/>
            <person name="Ribeiro J.M.C."/>
            <person name="Maruyama S.R."/>
            <person name="Gardinasse L.G."/>
            <person name="Nelson K."/>
            <person name="Ferreira B.R."/>
            <person name="Andrade T.G."/>
            <person name="Santos I.K.F.M."/>
        </authorList>
    </citation>
    <scope>NUCLEOTIDE SEQUENCE</scope>
    <source>
        <strain evidence="3">NSGR</strain>
        <tissue evidence="3">Salivary glands</tissue>
    </source>
</reference>
<evidence type="ECO:0000256" key="2">
    <source>
        <dbReference type="SAM" id="SignalP"/>
    </source>
</evidence>
<protein>
    <submittedName>
        <fullName evidence="3">Putative secreted protein</fullName>
    </submittedName>
</protein>
<feature type="chain" id="PRO_5026030642" evidence="2">
    <location>
        <begin position="19"/>
        <end position="79"/>
    </location>
</feature>
<name>A0A6G5A4M2_RHIMP</name>
<accession>A0A6G5A4M2</accession>
<keyword evidence="2" id="KW-0732">Signal</keyword>
<feature type="signal peptide" evidence="2">
    <location>
        <begin position="1"/>
        <end position="18"/>
    </location>
</feature>
<dbReference type="AlphaFoldDB" id="A0A6G5A4M2"/>
<proteinExistence type="predicted"/>
<organism evidence="3">
    <name type="scientific">Rhipicephalus microplus</name>
    <name type="common">Cattle tick</name>
    <name type="synonym">Boophilus microplus</name>
    <dbReference type="NCBI Taxonomy" id="6941"/>
    <lineage>
        <taxon>Eukaryota</taxon>
        <taxon>Metazoa</taxon>
        <taxon>Ecdysozoa</taxon>
        <taxon>Arthropoda</taxon>
        <taxon>Chelicerata</taxon>
        <taxon>Arachnida</taxon>
        <taxon>Acari</taxon>
        <taxon>Parasitiformes</taxon>
        <taxon>Ixodida</taxon>
        <taxon>Ixodoidea</taxon>
        <taxon>Ixodidae</taxon>
        <taxon>Rhipicephalinae</taxon>
        <taxon>Rhipicephalus</taxon>
        <taxon>Boophilus</taxon>
    </lineage>
</organism>
<evidence type="ECO:0000313" key="3">
    <source>
        <dbReference type="EMBL" id="NIE45173.1"/>
    </source>
</evidence>
<dbReference type="EMBL" id="GIKN01002900">
    <property type="protein sequence ID" value="NIE45173.1"/>
    <property type="molecule type" value="Transcribed_RNA"/>
</dbReference>
<evidence type="ECO:0000256" key="1">
    <source>
        <dbReference type="SAM" id="MobiDB-lite"/>
    </source>
</evidence>
<feature type="region of interest" description="Disordered" evidence="1">
    <location>
        <begin position="20"/>
        <end position="64"/>
    </location>
</feature>
<sequence length="79" mass="8557">MTPVLFFICLAMYPAVLSDNPPDALDSDGPTVRSDDLDVEAPHGSVFGISERSESYESPRNAESAEILQWDGQTITGNI</sequence>